<keyword evidence="3 4" id="KW-0378">Hydrolase</keyword>
<dbReference type="InterPro" id="IPR020084">
    <property type="entry name" value="NUDIX_hydrolase_CS"/>
</dbReference>
<evidence type="ECO:0000256" key="3">
    <source>
        <dbReference type="ARBA" id="ARBA00022801"/>
    </source>
</evidence>
<proteinExistence type="inferred from homology"/>
<gene>
    <name evidence="6" type="ORF">GCM10023203_27250</name>
</gene>
<reference evidence="7" key="1">
    <citation type="journal article" date="2019" name="Int. J. Syst. Evol. Microbiol.">
        <title>The Global Catalogue of Microorganisms (GCM) 10K type strain sequencing project: providing services to taxonomists for standard genome sequencing and annotation.</title>
        <authorList>
            <consortium name="The Broad Institute Genomics Platform"/>
            <consortium name="The Broad Institute Genome Sequencing Center for Infectious Disease"/>
            <person name="Wu L."/>
            <person name="Ma J."/>
        </authorList>
    </citation>
    <scope>NUCLEOTIDE SEQUENCE [LARGE SCALE GENOMIC DNA]</scope>
    <source>
        <strain evidence="7">JCM 17983</strain>
    </source>
</reference>
<organism evidence="6 7">
    <name type="scientific">Actinomycetospora straminea</name>
    <dbReference type="NCBI Taxonomy" id="663607"/>
    <lineage>
        <taxon>Bacteria</taxon>
        <taxon>Bacillati</taxon>
        <taxon>Actinomycetota</taxon>
        <taxon>Actinomycetes</taxon>
        <taxon>Pseudonocardiales</taxon>
        <taxon>Pseudonocardiaceae</taxon>
        <taxon>Actinomycetospora</taxon>
    </lineage>
</organism>
<dbReference type="SUPFAM" id="SSF55811">
    <property type="entry name" value="Nudix"/>
    <property type="match status" value="1"/>
</dbReference>
<evidence type="ECO:0000259" key="5">
    <source>
        <dbReference type="PROSITE" id="PS51462"/>
    </source>
</evidence>
<dbReference type="InterPro" id="IPR020476">
    <property type="entry name" value="Nudix_hydrolase"/>
</dbReference>
<dbReference type="RefSeq" id="WP_274232904.1">
    <property type="nucleotide sequence ID" value="NZ_BAABHQ010000006.1"/>
</dbReference>
<comment type="similarity">
    <text evidence="2 4">Belongs to the Nudix hydrolase family.</text>
</comment>
<dbReference type="PRINTS" id="PR00502">
    <property type="entry name" value="NUDIXFAMILY"/>
</dbReference>
<feature type="domain" description="Nudix hydrolase" evidence="5">
    <location>
        <begin position="7"/>
        <end position="127"/>
    </location>
</feature>
<evidence type="ECO:0000256" key="2">
    <source>
        <dbReference type="ARBA" id="ARBA00005582"/>
    </source>
</evidence>
<evidence type="ECO:0000313" key="6">
    <source>
        <dbReference type="EMBL" id="GAA4875619.1"/>
    </source>
</evidence>
<dbReference type="PROSITE" id="PS00893">
    <property type="entry name" value="NUDIX_BOX"/>
    <property type="match status" value="1"/>
</dbReference>
<dbReference type="InterPro" id="IPR015797">
    <property type="entry name" value="NUDIX_hydrolase-like_dom_sf"/>
</dbReference>
<dbReference type="PANTHER" id="PTHR43046">
    <property type="entry name" value="GDP-MANNOSE MANNOSYL HYDROLASE"/>
    <property type="match status" value="1"/>
</dbReference>
<sequence>MTGHPILSVSVAGVTLDRDGRVLVIRRRDNDQWQAPGGVLEADETFEQGVVREVLEETNVQVEVEQLTGVYKNLQKNVVALVYRCRYLSGTPTPSDEAAEVLWTDPAEIIKQMAPAFAVRIEDALRLADGPPASRAHDGVAVYGS</sequence>
<evidence type="ECO:0000256" key="1">
    <source>
        <dbReference type="ARBA" id="ARBA00001946"/>
    </source>
</evidence>
<keyword evidence="7" id="KW-1185">Reference proteome</keyword>
<comment type="caution">
    <text evidence="6">The sequence shown here is derived from an EMBL/GenBank/DDBJ whole genome shotgun (WGS) entry which is preliminary data.</text>
</comment>
<name>A0ABP9EFZ4_9PSEU</name>
<evidence type="ECO:0000256" key="4">
    <source>
        <dbReference type="RuleBase" id="RU003476"/>
    </source>
</evidence>
<accession>A0ABP9EFZ4</accession>
<dbReference type="PANTHER" id="PTHR43046:SF14">
    <property type="entry name" value="MUTT_NUDIX FAMILY PROTEIN"/>
    <property type="match status" value="1"/>
</dbReference>
<dbReference type="EMBL" id="BAABHQ010000006">
    <property type="protein sequence ID" value="GAA4875619.1"/>
    <property type="molecule type" value="Genomic_DNA"/>
</dbReference>
<dbReference type="Gene3D" id="3.90.79.10">
    <property type="entry name" value="Nucleoside Triphosphate Pyrophosphohydrolase"/>
    <property type="match status" value="1"/>
</dbReference>
<dbReference type="Pfam" id="PF00293">
    <property type="entry name" value="NUDIX"/>
    <property type="match status" value="1"/>
</dbReference>
<dbReference type="Proteomes" id="UP001500457">
    <property type="component" value="Unassembled WGS sequence"/>
</dbReference>
<dbReference type="PROSITE" id="PS51462">
    <property type="entry name" value="NUDIX"/>
    <property type="match status" value="1"/>
</dbReference>
<comment type="cofactor">
    <cofactor evidence="1">
        <name>Mg(2+)</name>
        <dbReference type="ChEBI" id="CHEBI:18420"/>
    </cofactor>
</comment>
<protein>
    <submittedName>
        <fullName evidence="6">NUDIX domain-containing protein</fullName>
    </submittedName>
</protein>
<dbReference type="InterPro" id="IPR000086">
    <property type="entry name" value="NUDIX_hydrolase_dom"/>
</dbReference>
<evidence type="ECO:0000313" key="7">
    <source>
        <dbReference type="Proteomes" id="UP001500457"/>
    </source>
</evidence>